<comment type="caution">
    <text evidence="2">The sequence shown here is derived from an EMBL/GenBank/DDBJ whole genome shotgun (WGS) entry which is preliminary data.</text>
</comment>
<sequence length="198" mass="21370">MTRNKTLNLTITAIFLGILLLQDLVPNIGNIQILPGLPQVTTIPLTVAVYATLMGPKAGCGFGLVWGILSLINAYTRPSSLVSLLLFQNPVIALLPRLAAGWISGWVGQRVSKKFYWLTGVSASLVNTLLVIITTSLFFTGNPKLLQALGYSDSNLPLIWILLVALGFNCILESIFSGLVSGLVLPPLTIRVKEKLKD</sequence>
<name>A0A916QIQ8_9LACO</name>
<proteinExistence type="predicted"/>
<keyword evidence="1" id="KW-1133">Transmembrane helix</keyword>
<feature type="transmembrane region" description="Helical" evidence="1">
    <location>
        <begin position="115"/>
        <end position="139"/>
    </location>
</feature>
<dbReference type="GO" id="GO:0022857">
    <property type="term" value="F:transmembrane transporter activity"/>
    <property type="evidence" value="ECO:0007669"/>
    <property type="project" value="InterPro"/>
</dbReference>
<reference evidence="2" key="1">
    <citation type="submission" date="2020-08" db="EMBL/GenBank/DDBJ databases">
        <title>Taxonomic study for Lactobacillus species isolated from hardwood bark.</title>
        <authorList>
            <person name="Tohno M."/>
            <person name="Tanizawa Y."/>
        </authorList>
    </citation>
    <scope>NUCLEOTIDE SEQUENCE</scope>
    <source>
        <strain evidence="2">B40</strain>
    </source>
</reference>
<keyword evidence="3" id="KW-1185">Reference proteome</keyword>
<feature type="transmembrane region" description="Helical" evidence="1">
    <location>
        <begin position="159"/>
        <end position="185"/>
    </location>
</feature>
<evidence type="ECO:0000313" key="3">
    <source>
        <dbReference type="Proteomes" id="UP000677218"/>
    </source>
</evidence>
<evidence type="ECO:0000313" key="2">
    <source>
        <dbReference type="EMBL" id="GFZ26337.1"/>
    </source>
</evidence>
<gene>
    <name evidence="2" type="ORF">LCB40_02170</name>
</gene>
<feature type="transmembrane region" description="Helical" evidence="1">
    <location>
        <begin position="7"/>
        <end position="25"/>
    </location>
</feature>
<keyword evidence="1" id="KW-0472">Membrane</keyword>
<keyword evidence="1" id="KW-0812">Transmembrane</keyword>
<organism evidence="2 3">
    <name type="scientific">Lactobacillus corticis</name>
    <dbReference type="NCBI Taxonomy" id="2201249"/>
    <lineage>
        <taxon>Bacteria</taxon>
        <taxon>Bacillati</taxon>
        <taxon>Bacillota</taxon>
        <taxon>Bacilli</taxon>
        <taxon>Lactobacillales</taxon>
        <taxon>Lactobacillaceae</taxon>
        <taxon>Lactobacillus</taxon>
    </lineage>
</organism>
<dbReference type="InterPro" id="IPR024529">
    <property type="entry name" value="ECF_trnsprt_substrate-spec"/>
</dbReference>
<protein>
    <submittedName>
        <fullName evidence="2">Membrane protein</fullName>
    </submittedName>
</protein>
<accession>A0A916QIQ8</accession>
<dbReference type="EMBL" id="BMAY01000001">
    <property type="protein sequence ID" value="GFZ26337.1"/>
    <property type="molecule type" value="Genomic_DNA"/>
</dbReference>
<dbReference type="RefSeq" id="WP_212780041.1">
    <property type="nucleotide sequence ID" value="NZ_BMAY01000001.1"/>
</dbReference>
<dbReference type="AlphaFoldDB" id="A0A916QIQ8"/>
<dbReference type="Proteomes" id="UP000677218">
    <property type="component" value="Unassembled WGS sequence"/>
</dbReference>
<dbReference type="Pfam" id="PF12822">
    <property type="entry name" value="ECF_trnsprt"/>
    <property type="match status" value="1"/>
</dbReference>
<evidence type="ECO:0000256" key="1">
    <source>
        <dbReference type="SAM" id="Phobius"/>
    </source>
</evidence>
<dbReference type="Gene3D" id="1.10.1760.20">
    <property type="match status" value="1"/>
</dbReference>